<evidence type="ECO:0000313" key="2">
    <source>
        <dbReference type="Proteomes" id="UP000183508"/>
    </source>
</evidence>
<dbReference type="SUPFAM" id="SSF46785">
    <property type="entry name" value="Winged helix' DNA-binding domain"/>
    <property type="match status" value="1"/>
</dbReference>
<dbReference type="InterPro" id="IPR036388">
    <property type="entry name" value="WH-like_DNA-bd_sf"/>
</dbReference>
<sequence>MHGQKISLYPDEILLELMQNFTLPTWTLLEILAGLVDETGEQVANPKPVTLTMMQLADRIKISPQHFRVHVAMLQGANAIRVNAGFADARTKDVEITENGLRMLQLREHRGN</sequence>
<accession>A0A1I7L2P3</accession>
<reference evidence="2" key="1">
    <citation type="submission" date="2016-10" db="EMBL/GenBank/DDBJ databases">
        <authorList>
            <person name="Varghese N."/>
        </authorList>
    </citation>
    <scope>NUCLEOTIDE SEQUENCE [LARGE SCALE GENOMIC DNA]</scope>
    <source>
        <strain evidence="2">DSM 17980</strain>
    </source>
</reference>
<organism evidence="1 2">
    <name type="scientific">Alicyclobacillus macrosporangiidus</name>
    <dbReference type="NCBI Taxonomy" id="392015"/>
    <lineage>
        <taxon>Bacteria</taxon>
        <taxon>Bacillati</taxon>
        <taxon>Bacillota</taxon>
        <taxon>Bacilli</taxon>
        <taxon>Bacillales</taxon>
        <taxon>Alicyclobacillaceae</taxon>
        <taxon>Alicyclobacillus</taxon>
    </lineage>
</organism>
<protein>
    <submittedName>
        <fullName evidence="1">Uncharacterized protein</fullName>
    </submittedName>
</protein>
<evidence type="ECO:0000313" key="1">
    <source>
        <dbReference type="EMBL" id="SFV03905.1"/>
    </source>
</evidence>
<proteinExistence type="predicted"/>
<dbReference type="AlphaFoldDB" id="A0A1I7L2P3"/>
<dbReference type="STRING" id="392015.SAMN05421543_12357"/>
<dbReference type="RefSeq" id="WP_074955624.1">
    <property type="nucleotide sequence ID" value="NZ_FPBV01000023.1"/>
</dbReference>
<keyword evidence="2" id="KW-1185">Reference proteome</keyword>
<dbReference type="EMBL" id="FPBV01000023">
    <property type="protein sequence ID" value="SFV03905.1"/>
    <property type="molecule type" value="Genomic_DNA"/>
</dbReference>
<dbReference type="InterPro" id="IPR036390">
    <property type="entry name" value="WH_DNA-bd_sf"/>
</dbReference>
<dbReference type="Gene3D" id="1.10.10.10">
    <property type="entry name" value="Winged helix-like DNA-binding domain superfamily/Winged helix DNA-binding domain"/>
    <property type="match status" value="1"/>
</dbReference>
<gene>
    <name evidence="1" type="ORF">SAMN05421543_12357</name>
</gene>
<name>A0A1I7L2P3_9BACL</name>
<dbReference type="Proteomes" id="UP000183508">
    <property type="component" value="Unassembled WGS sequence"/>
</dbReference>